<name>A0A7Z9BM32_9CYAN</name>
<keyword evidence="2" id="KW-1185">Reference proteome</keyword>
<dbReference type="EMBL" id="CZCS02000013">
    <property type="protein sequence ID" value="VXD14681.1"/>
    <property type="molecule type" value="Genomic_DNA"/>
</dbReference>
<evidence type="ECO:0000313" key="1">
    <source>
        <dbReference type="EMBL" id="VXD14681.1"/>
    </source>
</evidence>
<dbReference type="Proteomes" id="UP000182190">
    <property type="component" value="Unassembled WGS sequence"/>
</dbReference>
<protein>
    <submittedName>
        <fullName evidence="1">Uncharacterized protein</fullName>
    </submittedName>
</protein>
<gene>
    <name evidence="1" type="ORF">PL9631_110106</name>
</gene>
<comment type="caution">
    <text evidence="1">The sequence shown here is derived from an EMBL/GenBank/DDBJ whole genome shotgun (WGS) entry which is preliminary data.</text>
</comment>
<evidence type="ECO:0000313" key="2">
    <source>
        <dbReference type="Proteomes" id="UP000182190"/>
    </source>
</evidence>
<dbReference type="AlphaFoldDB" id="A0A7Z9BM32"/>
<accession>A0A7Z9BM32</accession>
<reference evidence="1" key="1">
    <citation type="submission" date="2019-10" db="EMBL/GenBank/DDBJ databases">
        <authorList>
            <consortium name="Genoscope - CEA"/>
            <person name="William W."/>
        </authorList>
    </citation>
    <scope>NUCLEOTIDE SEQUENCE [LARGE SCALE GENOMIC DNA]</scope>
    <source>
        <strain evidence="1">BBR_PRJEB10994</strain>
    </source>
</reference>
<proteinExistence type="predicted"/>
<sequence length="43" mass="4532">MCFSPASGIIVIETVSPTYQALSVGRFSPASGIIVIETPDYTI</sequence>
<organism evidence="1 2">
    <name type="scientific">Planktothrix paucivesiculata PCC 9631</name>
    <dbReference type="NCBI Taxonomy" id="671071"/>
    <lineage>
        <taxon>Bacteria</taxon>
        <taxon>Bacillati</taxon>
        <taxon>Cyanobacteriota</taxon>
        <taxon>Cyanophyceae</taxon>
        <taxon>Oscillatoriophycideae</taxon>
        <taxon>Oscillatoriales</taxon>
        <taxon>Microcoleaceae</taxon>
        <taxon>Planktothrix</taxon>
    </lineage>
</organism>